<dbReference type="PANTHER" id="PTHR30055:SF234">
    <property type="entry name" value="HTH-TYPE TRANSCRIPTIONAL REGULATOR BETI"/>
    <property type="match status" value="1"/>
</dbReference>
<evidence type="ECO:0000256" key="2">
    <source>
        <dbReference type="ARBA" id="ARBA00023125"/>
    </source>
</evidence>
<name>A0AAE5BXF0_9RHOB</name>
<dbReference type="InterPro" id="IPR009057">
    <property type="entry name" value="Homeodomain-like_sf"/>
</dbReference>
<dbReference type="GO" id="GO:0000976">
    <property type="term" value="F:transcription cis-regulatory region binding"/>
    <property type="evidence" value="ECO:0007669"/>
    <property type="project" value="TreeGrafter"/>
</dbReference>
<dbReference type="Gene3D" id="1.10.357.10">
    <property type="entry name" value="Tetracycline Repressor, domain 2"/>
    <property type="match status" value="1"/>
</dbReference>
<dbReference type="RefSeq" id="WP_168776718.1">
    <property type="nucleotide sequence ID" value="NZ_JAABNR010000040.1"/>
</dbReference>
<keyword evidence="3" id="KW-0804">Transcription</keyword>
<evidence type="ECO:0000313" key="6">
    <source>
        <dbReference type="EMBL" id="NBZ89929.1"/>
    </source>
</evidence>
<dbReference type="PANTHER" id="PTHR30055">
    <property type="entry name" value="HTH-TYPE TRANSCRIPTIONAL REGULATOR RUTR"/>
    <property type="match status" value="1"/>
</dbReference>
<dbReference type="Pfam" id="PF00440">
    <property type="entry name" value="TetR_N"/>
    <property type="match status" value="1"/>
</dbReference>
<reference evidence="6" key="1">
    <citation type="submission" date="2020-01" db="EMBL/GenBank/DDBJ databases">
        <authorList>
            <person name="Chen W.-M."/>
        </authorList>
    </citation>
    <scope>NUCLEOTIDE SEQUENCE</scope>
    <source>
        <strain evidence="6">CYK-10</strain>
    </source>
</reference>
<dbReference type="InterPro" id="IPR050109">
    <property type="entry name" value="HTH-type_TetR-like_transc_reg"/>
</dbReference>
<sequence>MSIDKADRLWQKGAMQSALDAEGPPARQDAILDAAIGAFAAYGYRRTTMEDIARAAAMSRSALYLHFRNKDDIFRSLTERYLDQALTDMTEALHRPGQTAEQALYAAFVAKDGQLMELVLSTPHGAELMDAGFQASPGLVAEASARTGRVLTDWLVARGVPAGLGSAEELAQTIVAALMGVKSSARSLDDLRVKEAHLARLIGRALG</sequence>
<dbReference type="PROSITE" id="PS50977">
    <property type="entry name" value="HTH_TETR_2"/>
    <property type="match status" value="1"/>
</dbReference>
<feature type="domain" description="HTH tetR-type" evidence="5">
    <location>
        <begin position="25"/>
        <end position="85"/>
    </location>
</feature>
<organism evidence="6 7">
    <name type="scientific">Stagnihabitans tardus</name>
    <dbReference type="NCBI Taxonomy" id="2699202"/>
    <lineage>
        <taxon>Bacteria</taxon>
        <taxon>Pseudomonadati</taxon>
        <taxon>Pseudomonadota</taxon>
        <taxon>Alphaproteobacteria</taxon>
        <taxon>Rhodobacterales</taxon>
        <taxon>Paracoccaceae</taxon>
        <taxon>Stagnihabitans</taxon>
    </lineage>
</organism>
<keyword evidence="7" id="KW-1185">Reference proteome</keyword>
<evidence type="ECO:0000313" key="7">
    <source>
        <dbReference type="Proteomes" id="UP001193501"/>
    </source>
</evidence>
<evidence type="ECO:0000256" key="1">
    <source>
        <dbReference type="ARBA" id="ARBA00023015"/>
    </source>
</evidence>
<keyword evidence="1" id="KW-0805">Transcription regulation</keyword>
<dbReference type="Proteomes" id="UP001193501">
    <property type="component" value="Unassembled WGS sequence"/>
</dbReference>
<accession>A0AAE5BXF0</accession>
<dbReference type="InterPro" id="IPR001647">
    <property type="entry name" value="HTH_TetR"/>
</dbReference>
<gene>
    <name evidence="6" type="ORF">GV832_20295</name>
</gene>
<protein>
    <submittedName>
        <fullName evidence="6">TetR family transcriptional regulator</fullName>
    </submittedName>
</protein>
<dbReference type="EMBL" id="JAABNR010000040">
    <property type="protein sequence ID" value="NBZ89929.1"/>
    <property type="molecule type" value="Genomic_DNA"/>
</dbReference>
<evidence type="ECO:0000256" key="4">
    <source>
        <dbReference type="PROSITE-ProRule" id="PRU00335"/>
    </source>
</evidence>
<comment type="caution">
    <text evidence="6">The sequence shown here is derived from an EMBL/GenBank/DDBJ whole genome shotgun (WGS) entry which is preliminary data.</text>
</comment>
<dbReference type="AlphaFoldDB" id="A0AAE5BXF0"/>
<feature type="DNA-binding region" description="H-T-H motif" evidence="4">
    <location>
        <begin position="48"/>
        <end position="67"/>
    </location>
</feature>
<keyword evidence="2 4" id="KW-0238">DNA-binding</keyword>
<proteinExistence type="predicted"/>
<dbReference type="PRINTS" id="PR00455">
    <property type="entry name" value="HTHTETR"/>
</dbReference>
<evidence type="ECO:0000259" key="5">
    <source>
        <dbReference type="PROSITE" id="PS50977"/>
    </source>
</evidence>
<evidence type="ECO:0000256" key="3">
    <source>
        <dbReference type="ARBA" id="ARBA00023163"/>
    </source>
</evidence>
<dbReference type="GO" id="GO:0003700">
    <property type="term" value="F:DNA-binding transcription factor activity"/>
    <property type="evidence" value="ECO:0007669"/>
    <property type="project" value="TreeGrafter"/>
</dbReference>
<dbReference type="SUPFAM" id="SSF46689">
    <property type="entry name" value="Homeodomain-like"/>
    <property type="match status" value="1"/>
</dbReference>